<feature type="domain" description="OmpA-like" evidence="4">
    <location>
        <begin position="82"/>
        <end position="189"/>
    </location>
</feature>
<proteinExistence type="predicted"/>
<dbReference type="RefSeq" id="WP_073354495.1">
    <property type="nucleotide sequence ID" value="NZ_FQUZ01000005.1"/>
</dbReference>
<feature type="region of interest" description="Disordered" evidence="2">
    <location>
        <begin position="168"/>
        <end position="189"/>
    </location>
</feature>
<feature type="compositionally biased region" description="Basic and acidic residues" evidence="2">
    <location>
        <begin position="179"/>
        <end position="189"/>
    </location>
</feature>
<dbReference type="SUPFAM" id="SSF103088">
    <property type="entry name" value="OmpA-like"/>
    <property type="match status" value="1"/>
</dbReference>
<reference evidence="5 6" key="1">
    <citation type="submission" date="2016-11" db="EMBL/GenBank/DDBJ databases">
        <authorList>
            <person name="Jaros S."/>
            <person name="Januszkiewicz K."/>
            <person name="Wedrychowicz H."/>
        </authorList>
    </citation>
    <scope>NUCLEOTIDE SEQUENCE [LARGE SCALE GENOMIC DNA]</scope>
    <source>
        <strain evidence="5 6">DSM 16112</strain>
    </source>
</reference>
<gene>
    <name evidence="5" type="ORF">SAMN02745117_00567</name>
</gene>
<keyword evidence="1 3" id="KW-0472">Membrane</keyword>
<dbReference type="STRING" id="1122156.SAMN02745117_00567"/>
<keyword evidence="3" id="KW-1133">Transmembrane helix</keyword>
<name>A0A1M4V1D7_9BURK</name>
<accession>A0A1M4V1D7</accession>
<sequence length="189" mass="19693">MSENKDSETRIALLVVSALIAAVVIGVVWFGAAQSSKGQNPAAVALPADAPPPVVAVESVTVVTVTEEAPVAQAEEARADEAYVVVEDAVVKFYFATGKAEIPANAAEALLDIVAAANSGKKIVISGFTDATGNVELNEELAKQRAFAVRDALTGLNVPEETLELRKPENLTGTGNPAEARRVEVRVTD</sequence>
<dbReference type="AlphaFoldDB" id="A0A1M4V1D7"/>
<protein>
    <submittedName>
        <fullName evidence="5">Outer membrane protein OmpA</fullName>
    </submittedName>
</protein>
<dbReference type="OrthoDB" id="8526920at2"/>
<evidence type="ECO:0000313" key="6">
    <source>
        <dbReference type="Proteomes" id="UP000184327"/>
    </source>
</evidence>
<evidence type="ECO:0000256" key="2">
    <source>
        <dbReference type="SAM" id="MobiDB-lite"/>
    </source>
</evidence>
<evidence type="ECO:0000313" key="5">
    <source>
        <dbReference type="EMBL" id="SHE62794.1"/>
    </source>
</evidence>
<keyword evidence="6" id="KW-1185">Reference proteome</keyword>
<dbReference type="CDD" id="cd07185">
    <property type="entry name" value="OmpA_C-like"/>
    <property type="match status" value="1"/>
</dbReference>
<dbReference type="InterPro" id="IPR036737">
    <property type="entry name" value="OmpA-like_sf"/>
</dbReference>
<dbReference type="InterPro" id="IPR006665">
    <property type="entry name" value="OmpA-like"/>
</dbReference>
<dbReference type="PROSITE" id="PS51123">
    <property type="entry name" value="OMPA_2"/>
    <property type="match status" value="1"/>
</dbReference>
<evidence type="ECO:0000256" key="1">
    <source>
        <dbReference type="PROSITE-ProRule" id="PRU00473"/>
    </source>
</evidence>
<feature type="transmembrane region" description="Helical" evidence="3">
    <location>
        <begin position="12"/>
        <end position="32"/>
    </location>
</feature>
<dbReference type="Proteomes" id="UP000184327">
    <property type="component" value="Unassembled WGS sequence"/>
</dbReference>
<dbReference type="EMBL" id="FQUZ01000005">
    <property type="protein sequence ID" value="SHE62794.1"/>
    <property type="molecule type" value="Genomic_DNA"/>
</dbReference>
<evidence type="ECO:0000256" key="3">
    <source>
        <dbReference type="SAM" id="Phobius"/>
    </source>
</evidence>
<evidence type="ECO:0000259" key="4">
    <source>
        <dbReference type="PROSITE" id="PS51123"/>
    </source>
</evidence>
<dbReference type="Gene3D" id="3.30.1330.60">
    <property type="entry name" value="OmpA-like domain"/>
    <property type="match status" value="1"/>
</dbReference>
<dbReference type="Pfam" id="PF00691">
    <property type="entry name" value="OmpA"/>
    <property type="match status" value="1"/>
</dbReference>
<dbReference type="GO" id="GO:0016020">
    <property type="term" value="C:membrane"/>
    <property type="evidence" value="ECO:0007669"/>
    <property type="project" value="UniProtKB-UniRule"/>
</dbReference>
<keyword evidence="3" id="KW-0812">Transmembrane</keyword>
<organism evidence="5 6">
    <name type="scientific">Lampropedia hyalina DSM 16112</name>
    <dbReference type="NCBI Taxonomy" id="1122156"/>
    <lineage>
        <taxon>Bacteria</taxon>
        <taxon>Pseudomonadati</taxon>
        <taxon>Pseudomonadota</taxon>
        <taxon>Betaproteobacteria</taxon>
        <taxon>Burkholderiales</taxon>
        <taxon>Comamonadaceae</taxon>
        <taxon>Lampropedia</taxon>
    </lineage>
</organism>